<dbReference type="InterPro" id="IPR002902">
    <property type="entry name" value="GNK2"/>
</dbReference>
<dbReference type="GeneID" id="110775937"/>
<feature type="domain" description="Gnk2-homologous" evidence="3">
    <location>
        <begin position="145"/>
        <end position="251"/>
    </location>
</feature>
<evidence type="ECO:0000313" key="4">
    <source>
        <dbReference type="Proteomes" id="UP000813463"/>
    </source>
</evidence>
<protein>
    <submittedName>
        <fullName evidence="5">Cysteine-rich repeat secretory protein 5</fullName>
    </submittedName>
</protein>
<evidence type="ECO:0000256" key="1">
    <source>
        <dbReference type="ARBA" id="ARBA00022729"/>
    </source>
</evidence>
<gene>
    <name evidence="5" type="primary">LOC110775937</name>
</gene>
<evidence type="ECO:0000259" key="3">
    <source>
        <dbReference type="PROSITE" id="PS51473"/>
    </source>
</evidence>
<dbReference type="InterPro" id="IPR038408">
    <property type="entry name" value="GNK2_sf"/>
</dbReference>
<dbReference type="PANTHER" id="PTHR32099">
    <property type="entry name" value="CYSTEINE-RICH REPEAT SECRETORY PROTEIN"/>
    <property type="match status" value="1"/>
</dbReference>
<keyword evidence="2" id="KW-0677">Repeat</keyword>
<dbReference type="AlphaFoldDB" id="A0A9R0HST1"/>
<feature type="domain" description="Gnk2-homologous" evidence="3">
    <location>
        <begin position="36"/>
        <end position="137"/>
    </location>
</feature>
<name>A0A9R0HST1_SPIOL</name>
<evidence type="ECO:0000256" key="2">
    <source>
        <dbReference type="ARBA" id="ARBA00022737"/>
    </source>
</evidence>
<keyword evidence="4" id="KW-1185">Reference proteome</keyword>
<accession>A0A9R0HST1</accession>
<dbReference type="RefSeq" id="XP_021836226.2">
    <property type="nucleotide sequence ID" value="XM_021980534.2"/>
</dbReference>
<proteinExistence type="predicted"/>
<evidence type="ECO:0000313" key="5">
    <source>
        <dbReference type="RefSeq" id="XP_021836226.2"/>
    </source>
</evidence>
<dbReference type="Proteomes" id="UP000813463">
    <property type="component" value="Chromosome 6"/>
</dbReference>
<organism evidence="4 5">
    <name type="scientific">Spinacia oleracea</name>
    <name type="common">Spinach</name>
    <dbReference type="NCBI Taxonomy" id="3562"/>
    <lineage>
        <taxon>Eukaryota</taxon>
        <taxon>Viridiplantae</taxon>
        <taxon>Streptophyta</taxon>
        <taxon>Embryophyta</taxon>
        <taxon>Tracheophyta</taxon>
        <taxon>Spermatophyta</taxon>
        <taxon>Magnoliopsida</taxon>
        <taxon>eudicotyledons</taxon>
        <taxon>Gunneridae</taxon>
        <taxon>Pentapetalae</taxon>
        <taxon>Caryophyllales</taxon>
        <taxon>Chenopodiaceae</taxon>
        <taxon>Chenopodioideae</taxon>
        <taxon>Anserineae</taxon>
        <taxon>Spinacia</taxon>
    </lineage>
</organism>
<reference evidence="4" key="1">
    <citation type="journal article" date="2021" name="Nat. Commun.">
        <title>Genomic analyses provide insights into spinach domestication and the genetic basis of agronomic traits.</title>
        <authorList>
            <person name="Cai X."/>
            <person name="Sun X."/>
            <person name="Xu C."/>
            <person name="Sun H."/>
            <person name="Wang X."/>
            <person name="Ge C."/>
            <person name="Zhang Z."/>
            <person name="Wang Q."/>
            <person name="Fei Z."/>
            <person name="Jiao C."/>
            <person name="Wang Q."/>
        </authorList>
    </citation>
    <scope>NUCLEOTIDE SEQUENCE [LARGE SCALE GENOMIC DNA]</scope>
    <source>
        <strain evidence="4">cv. Varoflay</strain>
    </source>
</reference>
<dbReference type="CDD" id="cd23509">
    <property type="entry name" value="Gnk2-like"/>
    <property type="match status" value="2"/>
</dbReference>
<dbReference type="PROSITE" id="PS51473">
    <property type="entry name" value="GNK2"/>
    <property type="match status" value="2"/>
</dbReference>
<dbReference type="Pfam" id="PF01657">
    <property type="entry name" value="Stress-antifung"/>
    <property type="match status" value="2"/>
</dbReference>
<reference evidence="5" key="2">
    <citation type="submission" date="2025-08" db="UniProtKB">
        <authorList>
            <consortium name="RefSeq"/>
        </authorList>
    </citation>
    <scope>IDENTIFICATION</scope>
    <source>
        <tissue evidence="5">Leaf</tissue>
    </source>
</reference>
<dbReference type="PANTHER" id="PTHR32099:SF51">
    <property type="entry name" value="CYSTEINE-RICH RECEPTOR-LIKE PROTEIN KINASE 25 ISOFORM X1"/>
    <property type="match status" value="1"/>
</dbReference>
<sequence length="305" mass="34441">MTKSRKIASSFLLKMKLALFIIISSFLIISKAQLTYIHQDCYDNYGRYGLLSNYRANLERAITELTTTATTTYFSNYTTGIGQDRVNALYSCRYDVSPQVCQNCFASTTRNISWCFSSVEGLIAYEECTLHYSNRSISGLMEDLPRLYHYSTGVEETTRFTLVLENTVTDLITTAASEFLISSRYFATATVRYSGSETIYALAQCNPDITSFECRTCLRTGFDGFTSNFTGANYGQIFMTSCRLSYILSSEVPSRPWRFAQTFLQLNQPRFTPRYFSSIGTRRSSIVGAIIATIMSVALSLKLLQ</sequence>
<dbReference type="KEGG" id="soe:110775937"/>
<keyword evidence="1" id="KW-0732">Signal</keyword>
<dbReference type="Gene3D" id="3.30.430.20">
    <property type="entry name" value="Gnk2 domain, C-X8-C-X2-C motif"/>
    <property type="match status" value="2"/>
</dbReference>